<keyword evidence="9" id="KW-0511">Multifunctional enzyme</keyword>
<comment type="catalytic activity">
    <reaction evidence="9">
        <text>malonyl-[ACP] + acetyl-CoA + H(+) = 3-oxobutanoyl-[ACP] + CO2 + CoA</text>
        <dbReference type="Rhea" id="RHEA:12080"/>
        <dbReference type="Rhea" id="RHEA-COMP:9623"/>
        <dbReference type="Rhea" id="RHEA-COMP:9625"/>
        <dbReference type="ChEBI" id="CHEBI:15378"/>
        <dbReference type="ChEBI" id="CHEBI:16526"/>
        <dbReference type="ChEBI" id="CHEBI:57287"/>
        <dbReference type="ChEBI" id="CHEBI:57288"/>
        <dbReference type="ChEBI" id="CHEBI:78449"/>
        <dbReference type="ChEBI" id="CHEBI:78450"/>
        <dbReference type="EC" id="2.3.1.180"/>
    </reaction>
</comment>
<keyword evidence="4 9" id="KW-0808">Transferase</keyword>
<evidence type="ECO:0000256" key="3">
    <source>
        <dbReference type="ARBA" id="ARBA00022516"/>
    </source>
</evidence>
<keyword evidence="2 9" id="KW-0963">Cytoplasm</keyword>
<dbReference type="RefSeq" id="WP_311558710.1">
    <property type="nucleotide sequence ID" value="NZ_JAVREJ010000017.1"/>
</dbReference>
<feature type="active site" evidence="9">
    <location>
        <position position="113"/>
    </location>
</feature>
<gene>
    <name evidence="9" type="primary">fabH</name>
    <name evidence="12" type="ORF">RM445_21975</name>
</gene>
<evidence type="ECO:0000256" key="4">
    <source>
        <dbReference type="ARBA" id="ARBA00022679"/>
    </source>
</evidence>
<dbReference type="InterPro" id="IPR016039">
    <property type="entry name" value="Thiolase-like"/>
</dbReference>
<comment type="domain">
    <text evidence="9">The last Arg residue of the ACP-binding site is essential for the weak association between ACP/AcpP and FabH.</text>
</comment>
<evidence type="ECO:0000313" key="12">
    <source>
        <dbReference type="EMBL" id="MDT0352201.1"/>
    </source>
</evidence>
<evidence type="ECO:0000259" key="10">
    <source>
        <dbReference type="Pfam" id="PF08541"/>
    </source>
</evidence>
<dbReference type="Pfam" id="PF08541">
    <property type="entry name" value="ACP_syn_III_C"/>
    <property type="match status" value="1"/>
</dbReference>
<dbReference type="InterPro" id="IPR013747">
    <property type="entry name" value="ACP_syn_III_C"/>
</dbReference>
<organism evidence="12 13">
    <name type="scientific">Pseudonocardia charpentierae</name>
    <dbReference type="NCBI Taxonomy" id="3075545"/>
    <lineage>
        <taxon>Bacteria</taxon>
        <taxon>Bacillati</taxon>
        <taxon>Actinomycetota</taxon>
        <taxon>Actinomycetes</taxon>
        <taxon>Pseudonocardiales</taxon>
        <taxon>Pseudonocardiaceae</taxon>
        <taxon>Pseudonocardia</taxon>
    </lineage>
</organism>
<comment type="pathway">
    <text evidence="9">Lipid metabolism; fatty acid biosynthesis.</text>
</comment>
<evidence type="ECO:0000256" key="5">
    <source>
        <dbReference type="ARBA" id="ARBA00022832"/>
    </source>
</evidence>
<dbReference type="GO" id="GO:0033818">
    <property type="term" value="F:beta-ketoacyl-acyl-carrier-protein synthase III activity"/>
    <property type="evidence" value="ECO:0007669"/>
    <property type="project" value="UniProtKB-EC"/>
</dbReference>
<dbReference type="SUPFAM" id="SSF53901">
    <property type="entry name" value="Thiolase-like"/>
    <property type="match status" value="1"/>
</dbReference>
<dbReference type="NCBIfam" id="TIGR00747">
    <property type="entry name" value="fabH"/>
    <property type="match status" value="1"/>
</dbReference>
<comment type="subunit">
    <text evidence="9">Homodimer.</text>
</comment>
<dbReference type="Proteomes" id="UP001183202">
    <property type="component" value="Unassembled WGS sequence"/>
</dbReference>
<proteinExistence type="inferred from homology"/>
<dbReference type="EC" id="2.3.1.180" evidence="9"/>
<sequence length="318" mass="32962">MTKPCAVIAGIGHALPTTIVTNDDLAARLDTTDEWIRTRSGIRQRHIATPDVGTADLAVEAGAHALKSASVDAVDLVILATSTPDRPCPATAPAVMSRLGLGRVPAFDMDAVCSGFLYGLATSVAMLTSGQFGTVLLIAADTFSRLIDNDDRATAFLFGDGAGAVVLRRGEQDEPGAVLGVSIGSDGSQEDLITVVDRQSHFTMQGQAVYRQAVVSMADSASRAMADVGWTVDDVDWFVGHQANQRILDAVANRVGIAPDRAISNVAHVGNTAAASIPLALSEAASAGRLRAGDRVVLSAFGGGATWGAATLTWPRLD</sequence>
<evidence type="ECO:0000256" key="9">
    <source>
        <dbReference type="HAMAP-Rule" id="MF_01815"/>
    </source>
</evidence>
<evidence type="ECO:0000256" key="7">
    <source>
        <dbReference type="ARBA" id="ARBA00023160"/>
    </source>
</evidence>
<feature type="active site" evidence="9">
    <location>
        <position position="271"/>
    </location>
</feature>
<feature type="region of interest" description="ACP-binding" evidence="9">
    <location>
        <begin position="242"/>
        <end position="246"/>
    </location>
</feature>
<keyword evidence="8 9" id="KW-0012">Acyltransferase</keyword>
<dbReference type="InterPro" id="IPR004655">
    <property type="entry name" value="FabH"/>
</dbReference>
<keyword evidence="3 9" id="KW-0444">Lipid biosynthesis</keyword>
<comment type="subcellular location">
    <subcellularLocation>
        <location evidence="9">Cytoplasm</location>
    </subcellularLocation>
</comment>
<keyword evidence="6 9" id="KW-0443">Lipid metabolism</keyword>
<dbReference type="NCBIfam" id="NF006829">
    <property type="entry name" value="PRK09352.1"/>
    <property type="match status" value="1"/>
</dbReference>
<name>A0ABU2NEM9_9PSEU</name>
<dbReference type="HAMAP" id="MF_01815">
    <property type="entry name" value="FabH"/>
    <property type="match status" value="1"/>
</dbReference>
<protein>
    <recommendedName>
        <fullName evidence="9">Beta-ketoacyl-[acyl-carrier-protein] synthase III</fullName>
        <shortName evidence="9">Beta-ketoacyl-ACP synthase III</shortName>
        <shortName evidence="9">KAS III</shortName>
        <ecNumber evidence="9">2.3.1.180</ecNumber>
    </recommendedName>
    <alternativeName>
        <fullName evidence="9">3-oxoacyl-[acyl-carrier-protein] synthase 3</fullName>
    </alternativeName>
    <alternativeName>
        <fullName evidence="9">3-oxoacyl-[acyl-carrier-protein] synthase III</fullName>
    </alternativeName>
</protein>
<reference evidence="13" key="1">
    <citation type="submission" date="2023-07" db="EMBL/GenBank/DDBJ databases">
        <title>30 novel species of actinomycetes from the DSMZ collection.</title>
        <authorList>
            <person name="Nouioui I."/>
        </authorList>
    </citation>
    <scope>NUCLEOTIDE SEQUENCE [LARGE SCALE GENOMIC DNA]</scope>
    <source>
        <strain evidence="13">DSM 45834</strain>
    </source>
</reference>
<comment type="function">
    <text evidence="9">Catalyzes the condensation reaction of fatty acid synthesis by the addition to an acyl acceptor of two carbons from malonyl-ACP. Catalyzes the first condensation reaction which initiates fatty acid synthesis and may therefore play a role in governing the total rate of fatty acid production. Possesses both acetoacetyl-ACP synthase and acetyl transacylase activities. Its substrate specificity determines the biosynthesis of branched-chain and/or straight-chain of fatty acids.</text>
</comment>
<dbReference type="EMBL" id="JAVREJ010000017">
    <property type="protein sequence ID" value="MDT0352201.1"/>
    <property type="molecule type" value="Genomic_DNA"/>
</dbReference>
<evidence type="ECO:0000259" key="11">
    <source>
        <dbReference type="Pfam" id="PF08545"/>
    </source>
</evidence>
<keyword evidence="7 9" id="KW-0275">Fatty acid biosynthesis</keyword>
<keyword evidence="13" id="KW-1185">Reference proteome</keyword>
<evidence type="ECO:0000256" key="2">
    <source>
        <dbReference type="ARBA" id="ARBA00022490"/>
    </source>
</evidence>
<dbReference type="Pfam" id="PF08545">
    <property type="entry name" value="ACP_syn_III"/>
    <property type="match status" value="1"/>
</dbReference>
<keyword evidence="5 9" id="KW-0276">Fatty acid metabolism</keyword>
<dbReference type="CDD" id="cd00830">
    <property type="entry name" value="KAS_III"/>
    <property type="match status" value="1"/>
</dbReference>
<dbReference type="PANTHER" id="PTHR34069">
    <property type="entry name" value="3-OXOACYL-[ACYL-CARRIER-PROTEIN] SYNTHASE 3"/>
    <property type="match status" value="1"/>
</dbReference>
<evidence type="ECO:0000256" key="8">
    <source>
        <dbReference type="ARBA" id="ARBA00023315"/>
    </source>
</evidence>
<accession>A0ABU2NEM9</accession>
<dbReference type="PANTHER" id="PTHR34069:SF2">
    <property type="entry name" value="BETA-KETOACYL-[ACYL-CARRIER-PROTEIN] SYNTHASE III"/>
    <property type="match status" value="1"/>
</dbReference>
<comment type="similarity">
    <text evidence="1 9">Belongs to the thiolase-like superfamily. FabH family.</text>
</comment>
<evidence type="ECO:0000313" key="13">
    <source>
        <dbReference type="Proteomes" id="UP001183202"/>
    </source>
</evidence>
<dbReference type="InterPro" id="IPR013751">
    <property type="entry name" value="ACP_syn_III_N"/>
</dbReference>
<evidence type="ECO:0000256" key="1">
    <source>
        <dbReference type="ARBA" id="ARBA00008642"/>
    </source>
</evidence>
<feature type="domain" description="Beta-ketoacyl-[acyl-carrier-protein] synthase III C-terminal" evidence="10">
    <location>
        <begin position="226"/>
        <end position="314"/>
    </location>
</feature>
<dbReference type="Gene3D" id="3.40.47.10">
    <property type="match status" value="1"/>
</dbReference>
<evidence type="ECO:0000256" key="6">
    <source>
        <dbReference type="ARBA" id="ARBA00023098"/>
    </source>
</evidence>
<feature type="active site" evidence="9">
    <location>
        <position position="241"/>
    </location>
</feature>
<feature type="domain" description="Beta-ketoacyl-[acyl-carrier-protein] synthase III N-terminal" evidence="11">
    <location>
        <begin position="107"/>
        <end position="187"/>
    </location>
</feature>
<comment type="caution">
    <text evidence="12">The sequence shown here is derived from an EMBL/GenBank/DDBJ whole genome shotgun (WGS) entry which is preliminary data.</text>
</comment>